<feature type="domain" description="PAS" evidence="1">
    <location>
        <begin position="29"/>
        <end position="72"/>
    </location>
</feature>
<dbReference type="CDD" id="cd00130">
    <property type="entry name" value="PAS"/>
    <property type="match status" value="1"/>
</dbReference>
<gene>
    <name evidence="5" type="ORF">BVG79_00183</name>
</gene>
<feature type="domain" description="PAC" evidence="2">
    <location>
        <begin position="101"/>
        <end position="153"/>
    </location>
</feature>
<dbReference type="InterPro" id="IPR035919">
    <property type="entry name" value="EAL_sf"/>
</dbReference>
<dbReference type="InterPro" id="IPR029787">
    <property type="entry name" value="Nucleotide_cyclase"/>
</dbReference>
<dbReference type="InterPro" id="IPR001633">
    <property type="entry name" value="EAL_dom"/>
</dbReference>
<dbReference type="CDD" id="cd01949">
    <property type="entry name" value="GGDEF"/>
    <property type="match status" value="1"/>
</dbReference>
<dbReference type="SMART" id="SM00267">
    <property type="entry name" value="GGDEF"/>
    <property type="match status" value="1"/>
</dbReference>
<dbReference type="Pfam" id="PF13426">
    <property type="entry name" value="PAS_9"/>
    <property type="match status" value="1"/>
</dbReference>
<feature type="domain" description="GGDEF" evidence="4">
    <location>
        <begin position="189"/>
        <end position="321"/>
    </location>
</feature>
<dbReference type="AlphaFoldDB" id="A0A1W6NWM4"/>
<dbReference type="Pfam" id="PF00990">
    <property type="entry name" value="GGDEF"/>
    <property type="match status" value="1"/>
</dbReference>
<dbReference type="SUPFAM" id="SSF141868">
    <property type="entry name" value="EAL domain-like"/>
    <property type="match status" value="1"/>
</dbReference>
<sequence length="591" mass="65641">MKHDQNAAPVADVRDIRAQRSGLAPFPSEMEFIRYALDSAAIVAMTDVRGTITFVNSKFCEISGYSRDELIGANHRILNSGTHDTNFFRSMYRRIAGGEVWHGEICNRRKDGRHYWVDTTIVPHVNAVGKVDSYTAIRFDISSRHAAEELLRRIVSVDALTGIPNRRSFQEYLESVLPPHRGADGQAIGPVHLALLDIDTFKEINDTFGHDMGDTLLKLFSERLGALVGPDVFVARLGGDEFGIVMTNMGQNCVLEFVGRALASLREPVPLGASIRRCTASIGVASFPEQAGSLDELFKAADMALYHSKALGRDQAQFFIPRLREIAERKSELLHAVEVGLDRGQFRLFYQPIVPLATPGTFSLEGLLRWNHPEQKLITPAAFLTDLDDPGLQAAIGMFVVDQAFYDMRMMLDMNIPVRRLAINITNADFRSDAFVDRFFALSRETGIPPSKFCVEVTEGVFLGRDFQHLAVRLSQLHAAGVEIALDDFGTGFASLTHLRRMPIDRIKIDRSFISNLTNSVEDLAIVRGVIDIAHSMGKVVTAEGVETREQVDLLRALRCDYLQGWYFAKATPLEALPAAIATMPRLPPKG</sequence>
<dbReference type="PANTHER" id="PTHR44757:SF2">
    <property type="entry name" value="BIOFILM ARCHITECTURE MAINTENANCE PROTEIN MBAA"/>
    <property type="match status" value="1"/>
</dbReference>
<dbReference type="InterPro" id="IPR000014">
    <property type="entry name" value="PAS"/>
</dbReference>
<dbReference type="Gene3D" id="3.30.450.20">
    <property type="entry name" value="PAS domain"/>
    <property type="match status" value="1"/>
</dbReference>
<dbReference type="Gene3D" id="3.20.20.450">
    <property type="entry name" value="EAL domain"/>
    <property type="match status" value="1"/>
</dbReference>
<reference evidence="5 6" key="1">
    <citation type="submission" date="2017-02" db="EMBL/GenBank/DDBJ databases">
        <title>Ketogulonicigenium robustum SPU B003 Genome sequencing and assembly.</title>
        <authorList>
            <person name="Li Y."/>
            <person name="Liu L."/>
            <person name="Wang C."/>
            <person name="Zhang M."/>
            <person name="Zhang T."/>
            <person name="Zhang Y."/>
        </authorList>
    </citation>
    <scope>NUCLEOTIDE SEQUENCE [LARGE SCALE GENOMIC DNA]</scope>
    <source>
        <strain evidence="5 6">SPU_B003</strain>
    </source>
</reference>
<evidence type="ECO:0000259" key="1">
    <source>
        <dbReference type="PROSITE" id="PS50112"/>
    </source>
</evidence>
<dbReference type="InterPro" id="IPR000700">
    <property type="entry name" value="PAS-assoc_C"/>
</dbReference>
<evidence type="ECO:0000313" key="6">
    <source>
        <dbReference type="Proteomes" id="UP000242447"/>
    </source>
</evidence>
<organism evidence="5 6">
    <name type="scientific">Ketogulonicigenium robustum</name>
    <dbReference type="NCBI Taxonomy" id="92947"/>
    <lineage>
        <taxon>Bacteria</taxon>
        <taxon>Pseudomonadati</taxon>
        <taxon>Pseudomonadota</taxon>
        <taxon>Alphaproteobacteria</taxon>
        <taxon>Rhodobacterales</taxon>
        <taxon>Roseobacteraceae</taxon>
        <taxon>Ketogulonicigenium</taxon>
    </lineage>
</organism>
<evidence type="ECO:0000259" key="4">
    <source>
        <dbReference type="PROSITE" id="PS50887"/>
    </source>
</evidence>
<proteinExistence type="predicted"/>
<protein>
    <submittedName>
        <fullName evidence="5">Diguanylate cyclase</fullName>
    </submittedName>
</protein>
<dbReference type="KEGG" id="kro:BVG79_00183"/>
<dbReference type="PROSITE" id="PS50887">
    <property type="entry name" value="GGDEF"/>
    <property type="match status" value="1"/>
</dbReference>
<accession>A0A1W6NWM4</accession>
<dbReference type="STRING" id="92947.BVG79_00183"/>
<dbReference type="PROSITE" id="PS50112">
    <property type="entry name" value="PAS"/>
    <property type="match status" value="1"/>
</dbReference>
<dbReference type="InterPro" id="IPR001610">
    <property type="entry name" value="PAC"/>
</dbReference>
<dbReference type="SMART" id="SM00052">
    <property type="entry name" value="EAL"/>
    <property type="match status" value="1"/>
</dbReference>
<keyword evidence="6" id="KW-1185">Reference proteome</keyword>
<dbReference type="SMART" id="SM00086">
    <property type="entry name" value="PAC"/>
    <property type="match status" value="1"/>
</dbReference>
<evidence type="ECO:0000313" key="5">
    <source>
        <dbReference type="EMBL" id="ARO13543.1"/>
    </source>
</evidence>
<dbReference type="InterPro" id="IPR035965">
    <property type="entry name" value="PAS-like_dom_sf"/>
</dbReference>
<dbReference type="EMBL" id="CP019937">
    <property type="protein sequence ID" value="ARO13543.1"/>
    <property type="molecule type" value="Genomic_DNA"/>
</dbReference>
<dbReference type="SUPFAM" id="SSF55785">
    <property type="entry name" value="PYP-like sensor domain (PAS domain)"/>
    <property type="match status" value="1"/>
</dbReference>
<evidence type="ECO:0000259" key="2">
    <source>
        <dbReference type="PROSITE" id="PS50113"/>
    </source>
</evidence>
<dbReference type="Gene3D" id="3.30.70.270">
    <property type="match status" value="1"/>
</dbReference>
<dbReference type="Pfam" id="PF00563">
    <property type="entry name" value="EAL"/>
    <property type="match status" value="1"/>
</dbReference>
<evidence type="ECO:0000259" key="3">
    <source>
        <dbReference type="PROSITE" id="PS50883"/>
    </source>
</evidence>
<dbReference type="PROSITE" id="PS50113">
    <property type="entry name" value="PAC"/>
    <property type="match status" value="1"/>
</dbReference>
<dbReference type="PANTHER" id="PTHR44757">
    <property type="entry name" value="DIGUANYLATE CYCLASE DGCP"/>
    <property type="match status" value="1"/>
</dbReference>
<dbReference type="NCBIfam" id="TIGR00229">
    <property type="entry name" value="sensory_box"/>
    <property type="match status" value="1"/>
</dbReference>
<dbReference type="InterPro" id="IPR000160">
    <property type="entry name" value="GGDEF_dom"/>
</dbReference>
<feature type="domain" description="EAL" evidence="3">
    <location>
        <begin position="330"/>
        <end position="585"/>
    </location>
</feature>
<dbReference type="PROSITE" id="PS50883">
    <property type="entry name" value="EAL"/>
    <property type="match status" value="1"/>
</dbReference>
<dbReference type="InterPro" id="IPR043128">
    <property type="entry name" value="Rev_trsase/Diguanyl_cyclase"/>
</dbReference>
<name>A0A1W6NWM4_9RHOB</name>
<dbReference type="SUPFAM" id="SSF55073">
    <property type="entry name" value="Nucleotide cyclase"/>
    <property type="match status" value="1"/>
</dbReference>
<dbReference type="CDD" id="cd01948">
    <property type="entry name" value="EAL"/>
    <property type="match status" value="1"/>
</dbReference>
<dbReference type="Proteomes" id="UP000242447">
    <property type="component" value="Chromosome"/>
</dbReference>
<dbReference type="InterPro" id="IPR052155">
    <property type="entry name" value="Biofilm_reg_signaling"/>
</dbReference>
<dbReference type="NCBIfam" id="TIGR00254">
    <property type="entry name" value="GGDEF"/>
    <property type="match status" value="1"/>
</dbReference>